<gene>
    <name evidence="2" type="ORF">KDL28_26020</name>
</gene>
<evidence type="ECO:0000313" key="3">
    <source>
        <dbReference type="Proteomes" id="UP001165283"/>
    </source>
</evidence>
<evidence type="ECO:0000313" key="2">
    <source>
        <dbReference type="EMBL" id="MCO1658526.1"/>
    </source>
</evidence>
<proteinExistence type="predicted"/>
<dbReference type="EMBL" id="JAGSOV010000055">
    <property type="protein sequence ID" value="MCO1658526.1"/>
    <property type="molecule type" value="Genomic_DNA"/>
</dbReference>
<keyword evidence="2" id="KW-0560">Oxidoreductase</keyword>
<dbReference type="InterPro" id="IPR019921">
    <property type="entry name" value="Lucif-like_OxRdtase_Rv2161c"/>
</dbReference>
<dbReference type="Proteomes" id="UP001165283">
    <property type="component" value="Unassembled WGS sequence"/>
</dbReference>
<organism evidence="2 3">
    <name type="scientific">Pseudonocardia humida</name>
    <dbReference type="NCBI Taxonomy" id="2800819"/>
    <lineage>
        <taxon>Bacteria</taxon>
        <taxon>Bacillati</taxon>
        <taxon>Actinomycetota</taxon>
        <taxon>Actinomycetes</taxon>
        <taxon>Pseudonocardiales</taxon>
        <taxon>Pseudonocardiaceae</taxon>
        <taxon>Pseudonocardia</taxon>
    </lineage>
</organism>
<dbReference type="SUPFAM" id="SSF51679">
    <property type="entry name" value="Bacterial luciferase-like"/>
    <property type="match status" value="1"/>
</dbReference>
<dbReference type="InterPro" id="IPR051260">
    <property type="entry name" value="Diverse_substr_monoxygenases"/>
</dbReference>
<sequence>MELGLGLPNGGARVDAAELVRTTVGAEGIGLDAVWVVDRWLRPLATVAMPGVPVPVEMPAEHYAEVLDPIDLLSHLAARTARIRLGTSAVNVLLHPPVLLARRFATLDRLSGGRVLAGVAAGWMAEEFAVAGVAAGGSGERFDDHLAAMRAVWADDPVRHDGPHYPIPPSDIGPKPLRGPLPLLVGYNTRAGLERAARIGDGLHPYRNDLARLADELRTWRDAARRAGLDPARMPVVLRAAADPDSPRGEAFTGPVPAWADDVAAAAELGVGHVLLQFPPGADPARVLGAMAELRAAVPAGNAG</sequence>
<dbReference type="Gene3D" id="3.20.20.30">
    <property type="entry name" value="Luciferase-like domain"/>
    <property type="match status" value="1"/>
</dbReference>
<name>A0ABT1A6B9_9PSEU</name>
<dbReference type="InterPro" id="IPR036661">
    <property type="entry name" value="Luciferase-like_sf"/>
</dbReference>
<feature type="domain" description="Luciferase-like" evidence="1">
    <location>
        <begin position="13"/>
        <end position="240"/>
    </location>
</feature>
<dbReference type="GO" id="GO:0016491">
    <property type="term" value="F:oxidoreductase activity"/>
    <property type="evidence" value="ECO:0007669"/>
    <property type="project" value="UniProtKB-KW"/>
</dbReference>
<dbReference type="Pfam" id="PF00296">
    <property type="entry name" value="Bac_luciferase"/>
    <property type="match status" value="1"/>
</dbReference>
<accession>A0ABT1A6B9</accession>
<dbReference type="PANTHER" id="PTHR30011">
    <property type="entry name" value="ALKANESULFONATE MONOOXYGENASE-RELATED"/>
    <property type="match status" value="1"/>
</dbReference>
<dbReference type="InterPro" id="IPR011251">
    <property type="entry name" value="Luciferase-like_dom"/>
</dbReference>
<dbReference type="PANTHER" id="PTHR30011:SF32">
    <property type="entry name" value="CONSERVED PROTEIN"/>
    <property type="match status" value="1"/>
</dbReference>
<comment type="caution">
    <text evidence="2">The sequence shown here is derived from an EMBL/GenBank/DDBJ whole genome shotgun (WGS) entry which is preliminary data.</text>
</comment>
<reference evidence="2" key="1">
    <citation type="submission" date="2021-04" db="EMBL/GenBank/DDBJ databases">
        <title>Pseudonocardia sp. nov., isolated from sandy soil of mangrove forest.</title>
        <authorList>
            <person name="Zan Z."/>
            <person name="Huang R."/>
            <person name="Liu W."/>
        </authorList>
    </citation>
    <scope>NUCLEOTIDE SEQUENCE</scope>
    <source>
        <strain evidence="2">S2-4</strain>
    </source>
</reference>
<dbReference type="RefSeq" id="WP_252442562.1">
    <property type="nucleotide sequence ID" value="NZ_JAGSOV010000055.1"/>
</dbReference>
<dbReference type="NCBIfam" id="TIGR03619">
    <property type="entry name" value="F420_Rv2161c"/>
    <property type="match status" value="1"/>
</dbReference>
<keyword evidence="3" id="KW-1185">Reference proteome</keyword>
<dbReference type="EC" id="1.-.-.-" evidence="2"/>
<protein>
    <submittedName>
        <fullName evidence="2">TIGR03619 family F420-dependent LLM class oxidoreductase</fullName>
        <ecNumber evidence="2">1.-.-.-</ecNumber>
    </submittedName>
</protein>
<evidence type="ECO:0000259" key="1">
    <source>
        <dbReference type="Pfam" id="PF00296"/>
    </source>
</evidence>